<sequence length="245" mass="28227">MENSPNYPNTKTRYFIVKQNDTLSELHPIKSGVPQGSVLGPVLYTLYTADLSTTEQTTTATFADNTAIIASHSNPTISDLVQENLYDSVKYLGMHLDSKLNWKHHIWQKRKQLGLQLRKYYWLLGPNSKLSLNSKVTIYKSILKPVWTYGIQLWGSSANSNVEILERFQSKTLRIITNSPWYITNKNISKDLEIPSVKSVVKSSTAKYSEKLQFHPNILANELLNEEHDLRRLKRFKPLDNITRF</sequence>
<reference evidence="2" key="1">
    <citation type="submission" date="2021-08" db="EMBL/GenBank/DDBJ databases">
        <authorList>
            <person name="Misof B."/>
            <person name="Oliver O."/>
            <person name="Podsiadlowski L."/>
            <person name="Donath A."/>
            <person name="Peters R."/>
            <person name="Mayer C."/>
            <person name="Rust J."/>
            <person name="Gunkel S."/>
            <person name="Lesny P."/>
            <person name="Martin S."/>
            <person name="Oeyen J.P."/>
            <person name="Petersen M."/>
            <person name="Panagiotis P."/>
            <person name="Wilbrandt J."/>
            <person name="Tanja T."/>
        </authorList>
    </citation>
    <scope>NUCLEOTIDE SEQUENCE</scope>
    <source>
        <strain evidence="2">GBR_01_08_01A</strain>
        <tissue evidence="2">Thorax + abdomen</tissue>
    </source>
</reference>
<gene>
    <name evidence="2" type="ORF">KPH14_001029</name>
</gene>
<evidence type="ECO:0000313" key="3">
    <source>
        <dbReference type="Proteomes" id="UP001258017"/>
    </source>
</evidence>
<evidence type="ECO:0000313" key="2">
    <source>
        <dbReference type="EMBL" id="KAK2578259.1"/>
    </source>
</evidence>
<name>A0AAD9REL8_9HYME</name>
<organism evidence="2 3">
    <name type="scientific">Odynerus spinipes</name>
    <dbReference type="NCBI Taxonomy" id="1348599"/>
    <lineage>
        <taxon>Eukaryota</taxon>
        <taxon>Metazoa</taxon>
        <taxon>Ecdysozoa</taxon>
        <taxon>Arthropoda</taxon>
        <taxon>Hexapoda</taxon>
        <taxon>Insecta</taxon>
        <taxon>Pterygota</taxon>
        <taxon>Neoptera</taxon>
        <taxon>Endopterygota</taxon>
        <taxon>Hymenoptera</taxon>
        <taxon>Apocrita</taxon>
        <taxon>Aculeata</taxon>
        <taxon>Vespoidea</taxon>
        <taxon>Vespidae</taxon>
        <taxon>Eumeninae</taxon>
        <taxon>Odynerus</taxon>
    </lineage>
</organism>
<dbReference type="InterPro" id="IPR000477">
    <property type="entry name" value="RT_dom"/>
</dbReference>
<keyword evidence="3" id="KW-1185">Reference proteome</keyword>
<protein>
    <recommendedName>
        <fullName evidence="1">Reverse transcriptase domain-containing protein</fullName>
    </recommendedName>
</protein>
<dbReference type="Proteomes" id="UP001258017">
    <property type="component" value="Unassembled WGS sequence"/>
</dbReference>
<feature type="domain" description="Reverse transcriptase" evidence="1">
    <location>
        <begin position="1"/>
        <end position="117"/>
    </location>
</feature>
<dbReference type="PROSITE" id="PS50878">
    <property type="entry name" value="RT_POL"/>
    <property type="match status" value="1"/>
</dbReference>
<accession>A0AAD9REL8</accession>
<reference evidence="2" key="2">
    <citation type="journal article" date="2023" name="Commun. Biol.">
        <title>Intrasexual cuticular hydrocarbon dimorphism in a wasp sheds light on hydrocarbon biosynthesis genes in Hymenoptera.</title>
        <authorList>
            <person name="Moris V.C."/>
            <person name="Podsiadlowski L."/>
            <person name="Martin S."/>
            <person name="Oeyen J.P."/>
            <person name="Donath A."/>
            <person name="Petersen M."/>
            <person name="Wilbrandt J."/>
            <person name="Misof B."/>
            <person name="Liedtke D."/>
            <person name="Thamm M."/>
            <person name="Scheiner R."/>
            <person name="Schmitt T."/>
            <person name="Niehuis O."/>
        </authorList>
    </citation>
    <scope>NUCLEOTIDE SEQUENCE</scope>
    <source>
        <strain evidence="2">GBR_01_08_01A</strain>
    </source>
</reference>
<dbReference type="AlphaFoldDB" id="A0AAD9REL8"/>
<comment type="caution">
    <text evidence="2">The sequence shown here is derived from an EMBL/GenBank/DDBJ whole genome shotgun (WGS) entry which is preliminary data.</text>
</comment>
<dbReference type="EMBL" id="JAIFRP010000476">
    <property type="protein sequence ID" value="KAK2578259.1"/>
    <property type="molecule type" value="Genomic_DNA"/>
</dbReference>
<proteinExistence type="predicted"/>
<dbReference type="PANTHER" id="PTHR33332">
    <property type="entry name" value="REVERSE TRANSCRIPTASE DOMAIN-CONTAINING PROTEIN"/>
    <property type="match status" value="1"/>
</dbReference>
<evidence type="ECO:0000259" key="1">
    <source>
        <dbReference type="PROSITE" id="PS50878"/>
    </source>
</evidence>